<reference evidence="3 4" key="1">
    <citation type="submission" date="2023-12" db="EMBL/GenBank/DDBJ databases">
        <title>Blastococcus brunescens sp. nov., an actonobacterium isolated from sandstone collected in sahara desert.</title>
        <authorList>
            <person name="Gtari M."/>
            <person name="Ghodhbane F."/>
        </authorList>
    </citation>
    <scope>NUCLEOTIDE SEQUENCE [LARGE SCALE GENOMIC DNA]</scope>
    <source>
        <strain evidence="3 4">BMG 8361</strain>
    </source>
</reference>
<feature type="transmembrane region" description="Helical" evidence="2">
    <location>
        <begin position="62"/>
        <end position="82"/>
    </location>
</feature>
<protein>
    <recommendedName>
        <fullName evidence="5">EamA domain-containing protein</fullName>
    </recommendedName>
</protein>
<evidence type="ECO:0000256" key="2">
    <source>
        <dbReference type="SAM" id="Phobius"/>
    </source>
</evidence>
<evidence type="ECO:0000313" key="4">
    <source>
        <dbReference type="Proteomes" id="UP001324287"/>
    </source>
</evidence>
<keyword evidence="2" id="KW-0812">Transmembrane</keyword>
<name>A0ABZ1B1V3_9ACTN</name>
<accession>A0ABZ1B1V3</accession>
<keyword evidence="2" id="KW-1133">Transmembrane helix</keyword>
<feature type="transmembrane region" description="Helical" evidence="2">
    <location>
        <begin position="88"/>
        <end position="108"/>
    </location>
</feature>
<gene>
    <name evidence="3" type="ORF">U6N30_02790</name>
</gene>
<dbReference type="RefSeq" id="WP_324276049.1">
    <property type="nucleotide sequence ID" value="NZ_CP141261.1"/>
</dbReference>
<keyword evidence="2" id="KW-0472">Membrane</keyword>
<dbReference type="EMBL" id="CP141261">
    <property type="protein sequence ID" value="WRL64724.1"/>
    <property type="molecule type" value="Genomic_DNA"/>
</dbReference>
<dbReference type="Proteomes" id="UP001324287">
    <property type="component" value="Chromosome"/>
</dbReference>
<organism evidence="3 4">
    <name type="scientific">Blastococcus brunescens</name>
    <dbReference type="NCBI Taxonomy" id="1564165"/>
    <lineage>
        <taxon>Bacteria</taxon>
        <taxon>Bacillati</taxon>
        <taxon>Actinomycetota</taxon>
        <taxon>Actinomycetes</taxon>
        <taxon>Geodermatophilales</taxon>
        <taxon>Geodermatophilaceae</taxon>
        <taxon>Blastococcus</taxon>
    </lineage>
</organism>
<feature type="region of interest" description="Disordered" evidence="1">
    <location>
        <begin position="124"/>
        <end position="173"/>
    </location>
</feature>
<evidence type="ECO:0000313" key="3">
    <source>
        <dbReference type="EMBL" id="WRL64724.1"/>
    </source>
</evidence>
<sequence>MATVRVGAAAFLMVASTVVWRRGEVFSGSVDPVVLGKALCSVLALAFAFLAAQAAGSRRSRLGTGTLWFVGAVLVSSVLGAFAHGTLVASAVIAVRVAILAATVFFLLRAAPLPGPACRGGVLRPGGRGVRGDRPAEHVERTVLRRHPAPASQRSGPARRRRRRVDGLADGAG</sequence>
<evidence type="ECO:0008006" key="5">
    <source>
        <dbReference type="Google" id="ProtNLM"/>
    </source>
</evidence>
<feature type="transmembrane region" description="Helical" evidence="2">
    <location>
        <begin position="31"/>
        <end position="50"/>
    </location>
</feature>
<evidence type="ECO:0000256" key="1">
    <source>
        <dbReference type="SAM" id="MobiDB-lite"/>
    </source>
</evidence>
<feature type="compositionally biased region" description="Basic and acidic residues" evidence="1">
    <location>
        <begin position="130"/>
        <end position="143"/>
    </location>
</feature>
<proteinExistence type="predicted"/>
<keyword evidence="4" id="KW-1185">Reference proteome</keyword>